<dbReference type="PROSITE" id="PS50112">
    <property type="entry name" value="PAS"/>
    <property type="match status" value="3"/>
</dbReference>
<evidence type="ECO:0000256" key="4">
    <source>
        <dbReference type="ARBA" id="ARBA00022679"/>
    </source>
</evidence>
<dbReference type="InterPro" id="IPR003594">
    <property type="entry name" value="HATPase_dom"/>
</dbReference>
<keyword evidence="5" id="KW-0418">Kinase</keyword>
<feature type="domain" description="PAS" evidence="8">
    <location>
        <begin position="815"/>
        <end position="885"/>
    </location>
</feature>
<dbReference type="InterPro" id="IPR035965">
    <property type="entry name" value="PAS-like_dom_sf"/>
</dbReference>
<dbReference type="Gene3D" id="3.30.565.10">
    <property type="entry name" value="Histidine kinase-like ATPase, C-terminal domain"/>
    <property type="match status" value="1"/>
</dbReference>
<dbReference type="PRINTS" id="PR00344">
    <property type="entry name" value="BCTRLSENSOR"/>
</dbReference>
<evidence type="ECO:0000256" key="5">
    <source>
        <dbReference type="ARBA" id="ARBA00022777"/>
    </source>
</evidence>
<dbReference type="SUPFAM" id="SSF47384">
    <property type="entry name" value="Homodimeric domain of signal transducing histidine kinase"/>
    <property type="match status" value="1"/>
</dbReference>
<name>A0A7W2R2Q9_9FLAO</name>
<dbReference type="FunFam" id="3.30.450.20:FF:000099">
    <property type="entry name" value="Sensory box sensor histidine kinase"/>
    <property type="match status" value="1"/>
</dbReference>
<dbReference type="CDD" id="cd00130">
    <property type="entry name" value="PAS"/>
    <property type="match status" value="3"/>
</dbReference>
<dbReference type="Gene3D" id="3.30.450.20">
    <property type="entry name" value="PAS domain"/>
    <property type="match status" value="7"/>
</dbReference>
<organism evidence="10 11">
    <name type="scientific">Gelidibacter maritimus</name>
    <dbReference type="NCBI Taxonomy" id="2761487"/>
    <lineage>
        <taxon>Bacteria</taxon>
        <taxon>Pseudomonadati</taxon>
        <taxon>Bacteroidota</taxon>
        <taxon>Flavobacteriia</taxon>
        <taxon>Flavobacteriales</taxon>
        <taxon>Flavobacteriaceae</taxon>
        <taxon>Gelidibacter</taxon>
    </lineage>
</organism>
<comment type="caution">
    <text evidence="10">The sequence shown here is derived from an EMBL/GenBank/DDBJ whole genome shotgun (WGS) entry which is preliminary data.</text>
</comment>
<dbReference type="Pfam" id="PF08447">
    <property type="entry name" value="PAS_3"/>
    <property type="match status" value="3"/>
</dbReference>
<dbReference type="Proteomes" id="UP000541857">
    <property type="component" value="Unassembled WGS sequence"/>
</dbReference>
<evidence type="ECO:0000259" key="7">
    <source>
        <dbReference type="PROSITE" id="PS50109"/>
    </source>
</evidence>
<dbReference type="EMBL" id="JACGLT010000003">
    <property type="protein sequence ID" value="MBA6152037.1"/>
    <property type="molecule type" value="Genomic_DNA"/>
</dbReference>
<evidence type="ECO:0000313" key="11">
    <source>
        <dbReference type="Proteomes" id="UP000541857"/>
    </source>
</evidence>
<keyword evidence="4" id="KW-0808">Transferase</keyword>
<feature type="domain" description="PAC" evidence="9">
    <location>
        <begin position="762"/>
        <end position="814"/>
    </location>
</feature>
<feature type="domain" description="PAS" evidence="8">
    <location>
        <begin position="169"/>
        <end position="240"/>
    </location>
</feature>
<evidence type="ECO:0000259" key="9">
    <source>
        <dbReference type="PROSITE" id="PS50113"/>
    </source>
</evidence>
<dbReference type="Pfam" id="PF08448">
    <property type="entry name" value="PAS_4"/>
    <property type="match status" value="3"/>
</dbReference>
<feature type="domain" description="PAC" evidence="9">
    <location>
        <begin position="245"/>
        <end position="298"/>
    </location>
</feature>
<comment type="catalytic activity">
    <reaction evidence="1">
        <text>ATP + protein L-histidine = ADP + protein N-phospho-L-histidine.</text>
        <dbReference type="EC" id="2.7.13.3"/>
    </reaction>
</comment>
<dbReference type="GO" id="GO:0000155">
    <property type="term" value="F:phosphorelay sensor kinase activity"/>
    <property type="evidence" value="ECO:0007669"/>
    <property type="project" value="InterPro"/>
</dbReference>
<feature type="coiled-coil region" evidence="6">
    <location>
        <begin position="540"/>
        <end position="570"/>
    </location>
</feature>
<dbReference type="EC" id="2.7.13.3" evidence="2"/>
<dbReference type="InterPro" id="IPR052162">
    <property type="entry name" value="Sensor_kinase/Photoreceptor"/>
</dbReference>
<dbReference type="PROSITE" id="PS50113">
    <property type="entry name" value="PAC"/>
    <property type="match status" value="5"/>
</dbReference>
<dbReference type="Gene3D" id="2.10.70.100">
    <property type="match status" value="1"/>
</dbReference>
<proteinExistence type="predicted"/>
<dbReference type="SMART" id="SM00091">
    <property type="entry name" value="PAS"/>
    <property type="match status" value="6"/>
</dbReference>
<dbReference type="Pfam" id="PF00512">
    <property type="entry name" value="HisKA"/>
    <property type="match status" value="1"/>
</dbReference>
<feature type="domain" description="PAC" evidence="9">
    <location>
        <begin position="504"/>
        <end position="559"/>
    </location>
</feature>
<dbReference type="InterPro" id="IPR036890">
    <property type="entry name" value="HATPase_C_sf"/>
</dbReference>
<evidence type="ECO:0000256" key="1">
    <source>
        <dbReference type="ARBA" id="ARBA00000085"/>
    </source>
</evidence>
<evidence type="ECO:0000256" key="2">
    <source>
        <dbReference type="ARBA" id="ARBA00012438"/>
    </source>
</evidence>
<dbReference type="SMART" id="SM00086">
    <property type="entry name" value="PAC"/>
    <property type="match status" value="4"/>
</dbReference>
<dbReference type="CDD" id="cd00082">
    <property type="entry name" value="HisKA"/>
    <property type="match status" value="1"/>
</dbReference>
<keyword evidence="11" id="KW-1185">Reference proteome</keyword>
<dbReference type="FunFam" id="3.30.565.10:FF:000006">
    <property type="entry name" value="Sensor histidine kinase WalK"/>
    <property type="match status" value="1"/>
</dbReference>
<sequence length="1201" mass="137812">MDSNSTSYNFLQGGGEMGQLIRAKDWSQTPLGHPETWPETLKTMVNVMLDNPFGMYIAWGEDYTQIYNDAYRPILADNKHPQALGTSTKDTFLEIWDIVRPMFDGVMEGTPIGFSDFMLPLNRNGQVEVCYFDFAYSPIRMSNGTVGGVLVTIVETTNKKKAEEALKESKNELEFVIDTAELGTFDYNPITKNFTANNRLKNWFGLPSEERIELSNAIDVIAEEDKERVLEAISDVLQPSSSGSYNIEYSLINPDSGKPIIVHARGRAWFNKAKIAYRLTGTIEDVTNRVLERKRIEESERSLRLMILQAPVAIAIFREPDYQVEIANRLALQLWGRTEEQVLNKPVFETLPELVSQGIKDFVDGVYTTGQRFSTSEMPVKFTKNDEEVLIYISFSFEALYDTDGHINGVMAIGTDVTPQVEARKKVEESEQNMRALVESAPFPIAVFTGDDMRILLANQSVMDAWGKGNDVIGKLYADILPEFGSQHIFDQIRKVLRTGIPFHTKNQRVEIVINGKLNTFYYNYSFTPLLDASGNVYAVMNTAAEVTELNEAKQKVEESEKRFRDMVMQAPLGIVIFSGKENVIEMANDNYLQLIEKTEAQFVGKPLFEVLPEVEDVMSPIITDLYKTGRPFYGYEFPIKLDRHGTTETGYYNFVYHPLKENNNIIGVMVVASEVTAMVKTKHLIEENEEKLKLIIEASELGVYDANLKSGEINASERCYEILGFPEKAQLSHKDIITTLHPEDHIVRKKAFKKAFAEGTLHYQARVIWKDQSLHWIDAKGKVFYDDNNEPLRLLGTVRDITEERSFQQQLLEREEKFRLLADSMPQHVWTSDPDGNLNYFNQSVYDYSGLTPEQIIKDGWIQIVHPDDWEENMKQWNDAISTGNDFLIEHRFKKYNGEYRWQLSRAIPQKDADGHIKMWVGSSTDIQEQKMFTTELENMVQLRTNELEKKNLDLEKINKELQSFVYISSHDLQEPLRKIQTFSSRIFETEYDILSDRAKKHFNRMQKSAYRMQNLIQDLISYSRTNVQESNFESVDLSEVIEELKETLSEELEEHQVTIKLNNICAIEVIPVQFKQIMHNLISNSIKFAKAELPVVIEINCEKVEAKSLDIALPSDHAHFYHISYTDNGIGFEPEYNQKIFEVFQRLHSKDEYSGTGIGLAIVKRIIENHEGIIHANGKLNQGAKFDIYLPTESRAVEY</sequence>
<dbReference type="InterPro" id="IPR000014">
    <property type="entry name" value="PAS"/>
</dbReference>
<feature type="domain" description="PAS" evidence="8">
    <location>
        <begin position="689"/>
        <end position="760"/>
    </location>
</feature>
<dbReference type="NCBIfam" id="TIGR00229">
    <property type="entry name" value="sensory_box"/>
    <property type="match status" value="3"/>
</dbReference>
<dbReference type="AlphaFoldDB" id="A0A7W2R2Q9"/>
<feature type="domain" description="Histidine kinase" evidence="7">
    <location>
        <begin position="969"/>
        <end position="1196"/>
    </location>
</feature>
<dbReference type="SUPFAM" id="SSF55874">
    <property type="entry name" value="ATPase domain of HSP90 chaperone/DNA topoisomerase II/histidine kinase"/>
    <property type="match status" value="1"/>
</dbReference>
<keyword evidence="6" id="KW-0175">Coiled coil</keyword>
<dbReference type="SUPFAM" id="SSF55785">
    <property type="entry name" value="PYP-like sensor domain (PAS domain)"/>
    <property type="match status" value="6"/>
</dbReference>
<dbReference type="InterPro" id="IPR003661">
    <property type="entry name" value="HisK_dim/P_dom"/>
</dbReference>
<protein>
    <recommendedName>
        <fullName evidence="2">histidine kinase</fullName>
        <ecNumber evidence="2">2.7.13.3</ecNumber>
    </recommendedName>
</protein>
<reference evidence="10 11" key="1">
    <citation type="submission" date="2020-07" db="EMBL/GenBank/DDBJ databases">
        <title>Bacterium isolated from marine sediment.</title>
        <authorList>
            <person name="Shang D."/>
        </authorList>
    </citation>
    <scope>NUCLEOTIDE SEQUENCE [LARGE SCALE GENOMIC DNA]</scope>
    <source>
        <strain evidence="10 11">F6074</strain>
    </source>
</reference>
<gene>
    <name evidence="10" type="ORF">H3Z82_04785</name>
</gene>
<dbReference type="Gene3D" id="1.10.287.130">
    <property type="match status" value="1"/>
</dbReference>
<dbReference type="InterPro" id="IPR001610">
    <property type="entry name" value="PAC"/>
</dbReference>
<accession>A0A7W2R2Q9</accession>
<evidence type="ECO:0000256" key="6">
    <source>
        <dbReference type="SAM" id="Coils"/>
    </source>
</evidence>
<dbReference type="RefSeq" id="WP_182203110.1">
    <property type="nucleotide sequence ID" value="NZ_JACGLT010000003.1"/>
</dbReference>
<feature type="domain" description="PAC" evidence="9">
    <location>
        <begin position="888"/>
        <end position="940"/>
    </location>
</feature>
<evidence type="ECO:0000313" key="10">
    <source>
        <dbReference type="EMBL" id="MBA6152037.1"/>
    </source>
</evidence>
<dbReference type="InterPro" id="IPR000700">
    <property type="entry name" value="PAS-assoc_C"/>
</dbReference>
<dbReference type="InterPro" id="IPR005467">
    <property type="entry name" value="His_kinase_dom"/>
</dbReference>
<evidence type="ECO:0000256" key="3">
    <source>
        <dbReference type="ARBA" id="ARBA00022553"/>
    </source>
</evidence>
<keyword evidence="3" id="KW-0597">Phosphoprotein</keyword>
<dbReference type="SMART" id="SM00387">
    <property type="entry name" value="HATPase_c"/>
    <property type="match status" value="1"/>
</dbReference>
<dbReference type="Pfam" id="PF02518">
    <property type="entry name" value="HATPase_c"/>
    <property type="match status" value="1"/>
</dbReference>
<dbReference type="PANTHER" id="PTHR43304:SF1">
    <property type="entry name" value="PAC DOMAIN-CONTAINING PROTEIN"/>
    <property type="match status" value="1"/>
</dbReference>
<evidence type="ECO:0000259" key="8">
    <source>
        <dbReference type="PROSITE" id="PS50112"/>
    </source>
</evidence>
<dbReference type="PANTHER" id="PTHR43304">
    <property type="entry name" value="PHYTOCHROME-LIKE PROTEIN CPH1"/>
    <property type="match status" value="1"/>
</dbReference>
<feature type="domain" description="PAC" evidence="9">
    <location>
        <begin position="376"/>
        <end position="429"/>
    </location>
</feature>
<dbReference type="InterPro" id="IPR013655">
    <property type="entry name" value="PAS_fold_3"/>
</dbReference>
<dbReference type="InterPro" id="IPR013656">
    <property type="entry name" value="PAS_4"/>
</dbReference>
<dbReference type="InterPro" id="IPR004358">
    <property type="entry name" value="Sig_transdc_His_kin-like_C"/>
</dbReference>
<dbReference type="PROSITE" id="PS50109">
    <property type="entry name" value="HIS_KIN"/>
    <property type="match status" value="1"/>
</dbReference>
<dbReference type="InterPro" id="IPR036097">
    <property type="entry name" value="HisK_dim/P_sf"/>
</dbReference>
<dbReference type="SMART" id="SM00388">
    <property type="entry name" value="HisKA"/>
    <property type="match status" value="1"/>
</dbReference>